<dbReference type="GO" id="GO:0004563">
    <property type="term" value="F:beta-N-acetylhexosaminidase activity"/>
    <property type="evidence" value="ECO:0007669"/>
    <property type="project" value="InterPro"/>
</dbReference>
<feature type="domain" description="Glycoside hydrolase family 20 catalytic" evidence="3">
    <location>
        <begin position="17"/>
        <end position="253"/>
    </location>
</feature>
<evidence type="ECO:0000313" key="4">
    <source>
        <dbReference type="EMBL" id="KKL52349.1"/>
    </source>
</evidence>
<dbReference type="PANTHER" id="PTHR21040">
    <property type="entry name" value="BCDNA.GH04120"/>
    <property type="match status" value="1"/>
</dbReference>
<dbReference type="InterPro" id="IPR038901">
    <property type="entry name" value="HEXDC-like"/>
</dbReference>
<accession>A0A0F9CT25</accession>
<dbReference type="InterPro" id="IPR017853">
    <property type="entry name" value="GH"/>
</dbReference>
<dbReference type="GO" id="GO:0005975">
    <property type="term" value="P:carbohydrate metabolic process"/>
    <property type="evidence" value="ECO:0007669"/>
    <property type="project" value="InterPro"/>
</dbReference>
<feature type="non-terminal residue" evidence="4">
    <location>
        <position position="583"/>
    </location>
</feature>
<evidence type="ECO:0000256" key="2">
    <source>
        <dbReference type="ARBA" id="ARBA00022801"/>
    </source>
</evidence>
<name>A0A0F9CT25_9ZZZZ</name>
<dbReference type="Pfam" id="PF00728">
    <property type="entry name" value="Glyco_hydro_20"/>
    <property type="match status" value="1"/>
</dbReference>
<comment type="similarity">
    <text evidence="1">Belongs to the glycosyl hydrolase 20 family.</text>
</comment>
<evidence type="ECO:0000259" key="3">
    <source>
        <dbReference type="Pfam" id="PF00728"/>
    </source>
</evidence>
<dbReference type="EMBL" id="LAZR01031927">
    <property type="protein sequence ID" value="KKL52349.1"/>
    <property type="molecule type" value="Genomic_DNA"/>
</dbReference>
<gene>
    <name evidence="4" type="ORF">LCGC14_2286350</name>
</gene>
<evidence type="ECO:0000256" key="1">
    <source>
        <dbReference type="ARBA" id="ARBA00006285"/>
    </source>
</evidence>
<dbReference type="SUPFAM" id="SSF51445">
    <property type="entry name" value="(Trans)glycosidases"/>
    <property type="match status" value="1"/>
</dbReference>
<dbReference type="PANTHER" id="PTHR21040:SF8">
    <property type="entry name" value="BCDNA.GH04120"/>
    <property type="match status" value="1"/>
</dbReference>
<comment type="caution">
    <text evidence="4">The sequence shown here is derived from an EMBL/GenBank/DDBJ whole genome shotgun (WGS) entry which is preliminary data.</text>
</comment>
<keyword evidence="2" id="KW-0378">Hydrolase</keyword>
<feature type="non-terminal residue" evidence="4">
    <location>
        <position position="1"/>
    </location>
</feature>
<dbReference type="AlphaFoldDB" id="A0A0F9CT25"/>
<protein>
    <recommendedName>
        <fullName evidence="3">Glycoside hydrolase family 20 catalytic domain-containing protein</fullName>
    </recommendedName>
</protein>
<proteinExistence type="inferred from homology"/>
<dbReference type="InterPro" id="IPR025705">
    <property type="entry name" value="Beta_hexosaminidase_sua/sub"/>
</dbReference>
<dbReference type="Gene3D" id="3.20.20.80">
    <property type="entry name" value="Glycosidases"/>
    <property type="match status" value="1"/>
</dbReference>
<sequence>LSIKKVRIIDFPALKIRGVSDDISRGQAATLDSLKKFINQLSHYKINQYYLVYMQDMFKFSNPPEIGKDRGVYSKEDIIELHNYSRKHFIELIPIFQTTGHWENILSNPNYWKYGEFPGSNSLNIANEDIYALLDEMIGELSHAFKSEFFHIGGDESWDVGKVASQEFIENVGIGKAYVDHYKKVYDIAKKHGYKKIIIYHDIIFKYEEVLKGLPKNIIIMYWKYNTKTDHPDLKKIKKYGFQIITSPSIMDYNRIFPSIDKYEKNITNLVKYGYKNGAIGEVTSSWGDYRNKEIRENRFYGFIFSSMVGWDPLKEFNLIYFWRGIFIHFFGIQSSKLVSIFSKFRTLQDKNLLHTRASGYYNHFFAHPYAKNNKRYKKNLNTKRFEKVISTMNEIINDCEGLESEVLKNKDNIKNLAFVAKHIRFYCKKRINSKSLIKYIPVNMKHNEQKIKEIKEIKEELVFLLNEYETLWLKCAKNDGFKSIKIQYFWLIKFYNDKIEQIENNMKWKNPYIESKLIYLNSKDLHRVHTTFYRKVIRIEGNVEKAFLQVIAGTYAKLYINERYIGYIITRHSLNYVILENN</sequence>
<dbReference type="PRINTS" id="PR00738">
    <property type="entry name" value="GLHYDRLASE20"/>
</dbReference>
<reference evidence="4" key="1">
    <citation type="journal article" date="2015" name="Nature">
        <title>Complex archaea that bridge the gap between prokaryotes and eukaryotes.</title>
        <authorList>
            <person name="Spang A."/>
            <person name="Saw J.H."/>
            <person name="Jorgensen S.L."/>
            <person name="Zaremba-Niedzwiedzka K."/>
            <person name="Martijn J."/>
            <person name="Lind A.E."/>
            <person name="van Eijk R."/>
            <person name="Schleper C."/>
            <person name="Guy L."/>
            <person name="Ettema T.J."/>
        </authorList>
    </citation>
    <scope>NUCLEOTIDE SEQUENCE</scope>
</reference>
<dbReference type="InterPro" id="IPR015883">
    <property type="entry name" value="Glyco_hydro_20_cat"/>
</dbReference>
<organism evidence="4">
    <name type="scientific">marine sediment metagenome</name>
    <dbReference type="NCBI Taxonomy" id="412755"/>
    <lineage>
        <taxon>unclassified sequences</taxon>
        <taxon>metagenomes</taxon>
        <taxon>ecological metagenomes</taxon>
    </lineage>
</organism>